<keyword evidence="1" id="KW-0812">Transmembrane</keyword>
<evidence type="ECO:0000313" key="3">
    <source>
        <dbReference type="EMBL" id="WVX67469.1"/>
    </source>
</evidence>
<protein>
    <submittedName>
        <fullName evidence="3">DotU family type IV/VI secretion system protein</fullName>
    </submittedName>
</protein>
<dbReference type="InterPro" id="IPR038522">
    <property type="entry name" value="T4/T6SS_DotU_sf"/>
</dbReference>
<dbReference type="RefSeq" id="WP_331256204.1">
    <property type="nucleotide sequence ID" value="NZ_CP133270.1"/>
</dbReference>
<dbReference type="Pfam" id="PF09850">
    <property type="entry name" value="DotU"/>
    <property type="match status" value="1"/>
</dbReference>
<dbReference type="PANTHER" id="PTHR38033:SF1">
    <property type="entry name" value="DOTU FAMILY TYPE IV_VI SECRETION SYSTEM PROTEIN"/>
    <property type="match status" value="1"/>
</dbReference>
<name>A0ABZ2CAE0_9PROT</name>
<dbReference type="EMBL" id="CP133270">
    <property type="protein sequence ID" value="WVX67469.1"/>
    <property type="molecule type" value="Genomic_DNA"/>
</dbReference>
<dbReference type="Proteomes" id="UP001330434">
    <property type="component" value="Chromosome"/>
</dbReference>
<sequence>MQGSGSYGLEGYKESSASYVYACFESFYCELLRNKQRVLTKAWLQPDASDQEVTPDIFANSLLEKFQIFLENQEEHLFGRNLVGILQTLYEETKYAMVVLADEVFLNLDWPGQHYWEDNLLEQRIYGTHSGGQVFFEKIEALLKRDNPAWKDVARVYLAALGLGLRGQYHSRDDAGVIQNYSSLLFAYINHHDSQFSKGEGYNLCPQAGQETLSGLRGKDLPDARNWYIIFSAIGLLYLLSSSLIWYFSTSDINDLVERILTNASHSQEGGEGL</sequence>
<proteinExistence type="predicted"/>
<reference evidence="3 4" key="1">
    <citation type="journal article" date="2024" name="Environ. Microbiol.">
        <title>Novel evolutionary insights on the interactions of the Holosporales (Alphaproteobacteria) with eukaryotic hosts from comparative genomics.</title>
        <authorList>
            <person name="Giovannini M."/>
            <person name="Petroni G."/>
            <person name="Castelli M."/>
        </authorList>
    </citation>
    <scope>NUCLEOTIDE SEQUENCE [LARGE SCALE GENOMIC DNA]</scope>
    <source>
        <strain evidence="3 4">US_Bl 15I1</strain>
    </source>
</reference>
<keyword evidence="1" id="KW-1133">Transmembrane helix</keyword>
<evidence type="ECO:0000313" key="4">
    <source>
        <dbReference type="Proteomes" id="UP001330434"/>
    </source>
</evidence>
<organism evidence="3 4">
    <name type="scientific">Candidatus Bealeia paramacronuclearis</name>
    <dbReference type="NCBI Taxonomy" id="1921001"/>
    <lineage>
        <taxon>Bacteria</taxon>
        <taxon>Pseudomonadati</taxon>
        <taxon>Pseudomonadota</taxon>
        <taxon>Alphaproteobacteria</taxon>
        <taxon>Holosporales</taxon>
        <taxon>Holosporaceae</taxon>
        <taxon>Candidatus Bealeia</taxon>
    </lineage>
</organism>
<dbReference type="InterPro" id="IPR017732">
    <property type="entry name" value="T4/T6SS_DotU"/>
</dbReference>
<keyword evidence="4" id="KW-1185">Reference proteome</keyword>
<evidence type="ECO:0000256" key="1">
    <source>
        <dbReference type="SAM" id="Phobius"/>
    </source>
</evidence>
<gene>
    <name evidence="3" type="ORF">Bealeia1_01675</name>
</gene>
<feature type="domain" description="Type IV / VI secretion system DotU" evidence="2">
    <location>
        <begin position="84"/>
        <end position="239"/>
    </location>
</feature>
<dbReference type="Gene3D" id="1.25.40.590">
    <property type="entry name" value="Type IV / VI secretion system, DotU"/>
    <property type="match status" value="1"/>
</dbReference>
<accession>A0ABZ2CAE0</accession>
<evidence type="ECO:0000259" key="2">
    <source>
        <dbReference type="Pfam" id="PF09850"/>
    </source>
</evidence>
<feature type="transmembrane region" description="Helical" evidence="1">
    <location>
        <begin position="227"/>
        <end position="248"/>
    </location>
</feature>
<dbReference type="PANTHER" id="PTHR38033">
    <property type="entry name" value="MEMBRANE PROTEIN-RELATED"/>
    <property type="match status" value="1"/>
</dbReference>
<keyword evidence="1" id="KW-0472">Membrane</keyword>